<feature type="region of interest" description="Disordered" evidence="1">
    <location>
        <begin position="251"/>
        <end position="272"/>
    </location>
</feature>
<organism evidence="2 3">
    <name type="scientific">Morus notabilis</name>
    <dbReference type="NCBI Taxonomy" id="981085"/>
    <lineage>
        <taxon>Eukaryota</taxon>
        <taxon>Viridiplantae</taxon>
        <taxon>Streptophyta</taxon>
        <taxon>Embryophyta</taxon>
        <taxon>Tracheophyta</taxon>
        <taxon>Spermatophyta</taxon>
        <taxon>Magnoliopsida</taxon>
        <taxon>eudicotyledons</taxon>
        <taxon>Gunneridae</taxon>
        <taxon>Pentapetalae</taxon>
        <taxon>rosids</taxon>
        <taxon>fabids</taxon>
        <taxon>Rosales</taxon>
        <taxon>Moraceae</taxon>
        <taxon>Moreae</taxon>
        <taxon>Morus</taxon>
    </lineage>
</organism>
<evidence type="ECO:0000313" key="3">
    <source>
        <dbReference type="Proteomes" id="UP000030645"/>
    </source>
</evidence>
<feature type="region of interest" description="Disordered" evidence="1">
    <location>
        <begin position="1"/>
        <end position="33"/>
    </location>
</feature>
<evidence type="ECO:0000313" key="2">
    <source>
        <dbReference type="EMBL" id="EXB40952.1"/>
    </source>
</evidence>
<dbReference type="EMBL" id="KE343785">
    <property type="protein sequence ID" value="EXB40952.1"/>
    <property type="molecule type" value="Genomic_DNA"/>
</dbReference>
<name>W9QUB5_9ROSA</name>
<dbReference type="PANTHER" id="PTHR34193:SF10">
    <property type="entry name" value="DUF1645 FAMILY PROTEIN"/>
    <property type="match status" value="1"/>
</dbReference>
<dbReference type="Proteomes" id="UP000030645">
    <property type="component" value="Unassembled WGS sequence"/>
</dbReference>
<sequence length="303" mass="34459">MLDIQQELDGTHLCSSSPPYKMHARRKSTGDGKFDLLGGRRSEHYESFGDHFSFSTELESQVETCDEERFGFYSPPLWRTNKCSGTTKYESFPLLPHNHHYSNLSPNSRRQVITEGRRELMEMIQNMPESCYELSLKDLVDKQHGLQEGEEENTVIKDENSNFDVPTQIRKLKKQKRTINRGQITRTGSMESETFLIKMFFPTSLGSKKKAKAGNRARVSSIKSTKQSETDTEKVQWIKGLFVVGRSKKICRSSTSGSSSSSNSSSGGRYSGESDFVPGCWPFFTCKKSKSMREKDCIFRTGN</sequence>
<dbReference type="PANTHER" id="PTHR34193">
    <property type="entry name" value="OS11G0199801 PROTEIN"/>
    <property type="match status" value="1"/>
</dbReference>
<proteinExistence type="predicted"/>
<dbReference type="AlphaFoldDB" id="W9QUB5"/>
<dbReference type="OrthoDB" id="776574at2759"/>
<accession>W9QUB5</accession>
<protein>
    <submittedName>
        <fullName evidence="2">Uncharacterized protein</fullName>
    </submittedName>
</protein>
<dbReference type="STRING" id="981085.W9QUB5"/>
<feature type="compositionally biased region" description="Low complexity" evidence="1">
    <location>
        <begin position="253"/>
        <end position="272"/>
    </location>
</feature>
<dbReference type="eggNOG" id="ENOG502RZJH">
    <property type="taxonomic scope" value="Eukaryota"/>
</dbReference>
<dbReference type="KEGG" id="mnt:21403573"/>
<reference evidence="3" key="1">
    <citation type="submission" date="2013-01" db="EMBL/GenBank/DDBJ databases">
        <title>Draft Genome Sequence of a Mulberry Tree, Morus notabilis C.K. Schneid.</title>
        <authorList>
            <person name="He N."/>
            <person name="Zhao S."/>
        </authorList>
    </citation>
    <scope>NUCLEOTIDE SEQUENCE</scope>
</reference>
<keyword evidence="3" id="KW-1185">Reference proteome</keyword>
<gene>
    <name evidence="2" type="ORF">L484_020686</name>
</gene>
<evidence type="ECO:0000256" key="1">
    <source>
        <dbReference type="SAM" id="MobiDB-lite"/>
    </source>
</evidence>